<dbReference type="STRING" id="1423959.SAMN05444407_101166"/>
<dbReference type="Proteomes" id="UP000093508">
    <property type="component" value="Unassembled WGS sequence"/>
</dbReference>
<keyword evidence="1" id="KW-0732">Signal</keyword>
<keyword evidence="4" id="KW-1185">Reference proteome</keyword>
<dbReference type="EMBL" id="MAYF01000345">
    <property type="protein sequence ID" value="OCA71090.1"/>
    <property type="molecule type" value="Genomic_DNA"/>
</dbReference>
<evidence type="ECO:0000313" key="3">
    <source>
        <dbReference type="EMBL" id="SHK79365.1"/>
    </source>
</evidence>
<organism evidence="3 5">
    <name type="scientific">Chryseobacterium contaminans</name>
    <dbReference type="NCBI Taxonomy" id="1423959"/>
    <lineage>
        <taxon>Bacteria</taxon>
        <taxon>Pseudomonadati</taxon>
        <taxon>Bacteroidota</taxon>
        <taxon>Flavobacteriia</taxon>
        <taxon>Flavobacteriales</taxon>
        <taxon>Weeksellaceae</taxon>
        <taxon>Chryseobacterium group</taxon>
        <taxon>Chryseobacterium</taxon>
    </lineage>
</organism>
<evidence type="ECO:0000313" key="2">
    <source>
        <dbReference type="EMBL" id="OCA71090.1"/>
    </source>
</evidence>
<reference evidence="2 4" key="1">
    <citation type="submission" date="2016-07" db="EMBL/GenBank/DDBJ databases">
        <authorList>
            <person name="Jeong J.-J."/>
            <person name="Kim D.W."/>
            <person name="Sang M.K."/>
            <person name="Choi I.-G."/>
            <person name="Kim K.D."/>
        </authorList>
    </citation>
    <scope>NUCLEOTIDE SEQUENCE [LARGE SCALE GENOMIC DNA]</scope>
    <source>
        <strain evidence="2 4">C-26</strain>
    </source>
</reference>
<name>A0A1M6VDE3_9FLAO</name>
<sequence length="188" mass="19607">MKKKILLMITFSFSVLSFAQVGIKTDNPNLSSDLELGSNNKTLLLNRVPTTASVANPVNGMMIYDQSEECVKAYQNGKWSKCLGKGLSGKKTLMSSVSLLCNSATISPNPVAGQPFKGTLTIPYTGGNGGSYGAQSIQANGLTAILPVGNFALGNGTLQYSVTGTPDRTGNITFNTNIAGNTCSVASK</sequence>
<dbReference type="Proteomes" id="UP000184069">
    <property type="component" value="Unassembled WGS sequence"/>
</dbReference>
<feature type="chain" id="PRO_5009921657" evidence="1">
    <location>
        <begin position="20"/>
        <end position="188"/>
    </location>
</feature>
<evidence type="ECO:0000313" key="5">
    <source>
        <dbReference type="Proteomes" id="UP000184069"/>
    </source>
</evidence>
<dbReference type="OrthoDB" id="1246284at2"/>
<proteinExistence type="predicted"/>
<protein>
    <submittedName>
        <fullName evidence="3">Uncharacterized protein</fullName>
    </submittedName>
</protein>
<dbReference type="EMBL" id="FRBM01000001">
    <property type="protein sequence ID" value="SHK79365.1"/>
    <property type="molecule type" value="Genomic_DNA"/>
</dbReference>
<dbReference type="AlphaFoldDB" id="A0A1M6VDE3"/>
<reference evidence="3 5" key="2">
    <citation type="submission" date="2016-11" db="EMBL/GenBank/DDBJ databases">
        <authorList>
            <person name="Jaros S."/>
            <person name="Januszkiewicz K."/>
            <person name="Wedrychowicz H."/>
        </authorList>
    </citation>
    <scope>NUCLEOTIDE SEQUENCE [LARGE SCALE GENOMIC DNA]</scope>
    <source>
        <strain evidence="3 5">DSM 27621</strain>
    </source>
</reference>
<evidence type="ECO:0000313" key="4">
    <source>
        <dbReference type="Proteomes" id="UP000093508"/>
    </source>
</evidence>
<dbReference type="RefSeq" id="WP_066699841.1">
    <property type="nucleotide sequence ID" value="NZ_FRBM01000001.1"/>
</dbReference>
<feature type="signal peptide" evidence="1">
    <location>
        <begin position="1"/>
        <end position="19"/>
    </location>
</feature>
<evidence type="ECO:0000256" key="1">
    <source>
        <dbReference type="SAM" id="SignalP"/>
    </source>
</evidence>
<accession>A0A1M6VDE3</accession>
<gene>
    <name evidence="2" type="ORF">BBH99_03380</name>
    <name evidence="3" type="ORF">SAMN05444407_101166</name>
</gene>